<dbReference type="PANTHER" id="PTHR32347:SF23">
    <property type="entry name" value="BLL5650 PROTEIN"/>
    <property type="match status" value="1"/>
</dbReference>
<proteinExistence type="predicted"/>
<feature type="transmembrane region" description="Helical" evidence="4">
    <location>
        <begin position="186"/>
        <end position="204"/>
    </location>
</feature>
<evidence type="ECO:0000256" key="4">
    <source>
        <dbReference type="SAM" id="Phobius"/>
    </source>
</evidence>
<dbReference type="Gene3D" id="1.10.287.470">
    <property type="entry name" value="Helix hairpin bin"/>
    <property type="match status" value="1"/>
</dbReference>
<sequence>MSATKSSTETIPRISEDIRIASPDADGVTVVKNHRKQRYMRLGPQESFLLSMLDGQQTYAQVVGKFEQQFSEPLTIEELSGFVALARKEGLVQRSHSRSSSSGDQTQSLRLTDLWRRCRTAAKKQSLLFFRVKLFDPDAVLNRLEPRTRALFSPTVAVAAMILGCLALGIVWSDRSVLVQQFSTHLGWKTLAVFWLTIIAITILHEFGHGLACKRYGGEVHEMGALWIFFTPCLYCNVSDAWLLPSRWQRLLISMAGTYVDFLVWIVAVFVWRATTPDSSINFAAWVVVSACGIRVAFNLNPLMRLDGYYALCDVLNTHNLRRRARARFVAHVRWLAWGGEKPGPDPEHGRLLTFGMANWIFTVGFLGLMSFQASLYLQSLMGISSLFAAFGFFCLLTRRYFSGTLGENFRTMLRLRKFRLLILLAVVAGLLAIPIHDRAGGEFYLRPVVRREVRAPIAGFVRDVHFDEGDVVAGDAPLAVIEVPDLISNLATKRSEIAEVEAILRRLTCGPRQEQIDDQKARIVRASDWRDLAISDLERARQSLDKELAALELSRKSAAAQLEFCEQVLVKMQSLHDAGGLAGQQLLTHKKNKQEAVLEANRAEALKQAREAEGVIKFEGELARREKELADAQAALTLLEAGSRQEDIEAEQAHLQRLKQELNHLLRKQEKQIVKCPVGGTIITPHLKEKIGVYVDRGTPLCVIEDLQNLEAEISISEKDARVLVIGQPITLKPRSLPFESLTATVDRIAPAAQPVGGIALAAAGTPPTPPSGSRTVTVYCKVDNSAGTLRTGMTGFGRIHSKRRPSGVLLVHAMLRILRTEFQW</sequence>
<keyword evidence="4" id="KW-0812">Transmembrane</keyword>
<evidence type="ECO:0000313" key="5">
    <source>
        <dbReference type="EMBL" id="QEG40744.1"/>
    </source>
</evidence>
<feature type="transmembrane region" description="Helical" evidence="4">
    <location>
        <begin position="376"/>
        <end position="398"/>
    </location>
</feature>
<protein>
    <submittedName>
        <fullName evidence="5">Putative efflux pump membrane fusion protein</fullName>
    </submittedName>
</protein>
<dbReference type="KEGG" id="rul:UC8_27610"/>
<dbReference type="OrthoDB" id="9800627at2"/>
<dbReference type="GO" id="GO:0030313">
    <property type="term" value="C:cell envelope"/>
    <property type="evidence" value="ECO:0007669"/>
    <property type="project" value="UniProtKB-SubCell"/>
</dbReference>
<feature type="transmembrane region" description="Helical" evidence="4">
    <location>
        <begin position="151"/>
        <end position="174"/>
    </location>
</feature>
<feature type="transmembrane region" description="Helical" evidence="4">
    <location>
        <begin position="224"/>
        <end position="244"/>
    </location>
</feature>
<dbReference type="Gene3D" id="2.40.30.170">
    <property type="match status" value="1"/>
</dbReference>
<keyword evidence="6" id="KW-1185">Reference proteome</keyword>
<feature type="transmembrane region" description="Helical" evidence="4">
    <location>
        <begin position="280"/>
        <end position="298"/>
    </location>
</feature>
<evidence type="ECO:0000256" key="2">
    <source>
        <dbReference type="ARBA" id="ARBA00023054"/>
    </source>
</evidence>
<dbReference type="PANTHER" id="PTHR32347">
    <property type="entry name" value="EFFLUX SYSTEM COMPONENT YKNX-RELATED"/>
    <property type="match status" value="1"/>
</dbReference>
<accession>A0A5B9QP55</accession>
<feature type="coiled-coil region" evidence="3">
    <location>
        <begin position="535"/>
        <end position="562"/>
    </location>
</feature>
<gene>
    <name evidence="5" type="ORF">UC8_27610</name>
</gene>
<dbReference type="EMBL" id="CP042914">
    <property type="protein sequence ID" value="QEG40744.1"/>
    <property type="molecule type" value="Genomic_DNA"/>
</dbReference>
<dbReference type="Proteomes" id="UP000325286">
    <property type="component" value="Chromosome"/>
</dbReference>
<evidence type="ECO:0000313" key="6">
    <source>
        <dbReference type="Proteomes" id="UP000325286"/>
    </source>
</evidence>
<comment type="subcellular location">
    <subcellularLocation>
        <location evidence="1">Cell envelope</location>
    </subcellularLocation>
</comment>
<reference evidence="5 6" key="1">
    <citation type="submission" date="2019-08" db="EMBL/GenBank/DDBJ databases">
        <title>Deep-cultivation of Planctomycetes and their phenomic and genomic characterization uncovers novel biology.</title>
        <authorList>
            <person name="Wiegand S."/>
            <person name="Jogler M."/>
            <person name="Boedeker C."/>
            <person name="Pinto D."/>
            <person name="Vollmers J."/>
            <person name="Rivas-Marin E."/>
            <person name="Kohn T."/>
            <person name="Peeters S.H."/>
            <person name="Heuer A."/>
            <person name="Rast P."/>
            <person name="Oberbeckmann S."/>
            <person name="Bunk B."/>
            <person name="Jeske O."/>
            <person name="Meyerdierks A."/>
            <person name="Storesund J.E."/>
            <person name="Kallscheuer N."/>
            <person name="Luecker S."/>
            <person name="Lage O.M."/>
            <person name="Pohl T."/>
            <person name="Merkel B.J."/>
            <person name="Hornburger P."/>
            <person name="Mueller R.-W."/>
            <person name="Bruemmer F."/>
            <person name="Labrenz M."/>
            <person name="Spormann A.M."/>
            <person name="Op den Camp H."/>
            <person name="Overmann J."/>
            <person name="Amann R."/>
            <person name="Jetten M.S.M."/>
            <person name="Mascher T."/>
            <person name="Medema M.H."/>
            <person name="Devos D.P."/>
            <person name="Kaster A.-K."/>
            <person name="Ovreas L."/>
            <person name="Rohde M."/>
            <person name="Galperin M.Y."/>
            <person name="Jogler C."/>
        </authorList>
    </citation>
    <scope>NUCLEOTIDE SEQUENCE [LARGE SCALE GENOMIC DNA]</scope>
    <source>
        <strain evidence="5 6">UC8</strain>
    </source>
</reference>
<evidence type="ECO:0000256" key="3">
    <source>
        <dbReference type="SAM" id="Coils"/>
    </source>
</evidence>
<feature type="transmembrane region" description="Helical" evidence="4">
    <location>
        <begin position="419"/>
        <end position="437"/>
    </location>
</feature>
<feature type="coiled-coil region" evidence="3">
    <location>
        <begin position="616"/>
        <end position="676"/>
    </location>
</feature>
<dbReference type="AlphaFoldDB" id="A0A5B9QP55"/>
<keyword evidence="4" id="KW-1133">Transmembrane helix</keyword>
<dbReference type="Gene3D" id="2.40.50.100">
    <property type="match status" value="1"/>
</dbReference>
<organism evidence="5 6">
    <name type="scientific">Roseimaritima ulvae</name>
    <dbReference type="NCBI Taxonomy" id="980254"/>
    <lineage>
        <taxon>Bacteria</taxon>
        <taxon>Pseudomonadati</taxon>
        <taxon>Planctomycetota</taxon>
        <taxon>Planctomycetia</taxon>
        <taxon>Pirellulales</taxon>
        <taxon>Pirellulaceae</taxon>
        <taxon>Roseimaritima</taxon>
    </lineage>
</organism>
<dbReference type="InterPro" id="IPR050465">
    <property type="entry name" value="UPF0194_transport"/>
</dbReference>
<dbReference type="RefSeq" id="WP_068132274.1">
    <property type="nucleotide sequence ID" value="NZ_CP042914.1"/>
</dbReference>
<evidence type="ECO:0000256" key="1">
    <source>
        <dbReference type="ARBA" id="ARBA00004196"/>
    </source>
</evidence>
<keyword evidence="2 3" id="KW-0175">Coiled coil</keyword>
<keyword evidence="4" id="KW-0472">Membrane</keyword>
<name>A0A5B9QP55_9BACT</name>
<feature type="transmembrane region" description="Helical" evidence="4">
    <location>
        <begin position="251"/>
        <end position="274"/>
    </location>
</feature>